<dbReference type="PRINTS" id="PR00723">
    <property type="entry name" value="SUBTILISIN"/>
</dbReference>
<dbReference type="InterPro" id="IPR023828">
    <property type="entry name" value="Peptidase_S8_Ser-AS"/>
</dbReference>
<evidence type="ECO:0000256" key="7">
    <source>
        <dbReference type="RuleBase" id="RU003355"/>
    </source>
</evidence>
<dbReference type="PANTHER" id="PTHR43806">
    <property type="entry name" value="PEPTIDASE S8"/>
    <property type="match status" value="1"/>
</dbReference>
<keyword evidence="3 6" id="KW-0378">Hydrolase</keyword>
<evidence type="ECO:0000256" key="2">
    <source>
        <dbReference type="ARBA" id="ARBA00022670"/>
    </source>
</evidence>
<dbReference type="InterPro" id="IPR036852">
    <property type="entry name" value="Peptidase_S8/S53_dom_sf"/>
</dbReference>
<evidence type="ECO:0000256" key="5">
    <source>
        <dbReference type="PIRSR" id="PIRSR615500-1"/>
    </source>
</evidence>
<evidence type="ECO:0000313" key="9">
    <source>
        <dbReference type="EMBL" id="CAA9287856.1"/>
    </source>
</evidence>
<dbReference type="Gene3D" id="3.40.50.200">
    <property type="entry name" value="Peptidase S8/S53 domain"/>
    <property type="match status" value="1"/>
</dbReference>
<dbReference type="EMBL" id="CADCTC010000233">
    <property type="protein sequence ID" value="CAA9287856.1"/>
    <property type="molecule type" value="Genomic_DNA"/>
</dbReference>
<dbReference type="PROSITE" id="PS00137">
    <property type="entry name" value="SUBTILASE_HIS"/>
    <property type="match status" value="1"/>
</dbReference>
<evidence type="ECO:0000256" key="6">
    <source>
        <dbReference type="PROSITE-ProRule" id="PRU01240"/>
    </source>
</evidence>
<feature type="active site" description="Charge relay system" evidence="5 6">
    <location>
        <position position="513"/>
    </location>
</feature>
<dbReference type="PROSITE" id="PS00136">
    <property type="entry name" value="SUBTILASE_ASP"/>
    <property type="match status" value="1"/>
</dbReference>
<evidence type="ECO:0000256" key="4">
    <source>
        <dbReference type="ARBA" id="ARBA00022825"/>
    </source>
</evidence>
<dbReference type="InterPro" id="IPR015500">
    <property type="entry name" value="Peptidase_S8_subtilisin-rel"/>
</dbReference>
<dbReference type="InterPro" id="IPR050131">
    <property type="entry name" value="Peptidase_S8_subtilisin-like"/>
</dbReference>
<feature type="active site" description="Charge relay system" evidence="5 6">
    <location>
        <position position="292"/>
    </location>
</feature>
<keyword evidence="4 6" id="KW-0720">Serine protease</keyword>
<reference evidence="9" key="1">
    <citation type="submission" date="2020-02" db="EMBL/GenBank/DDBJ databases">
        <authorList>
            <person name="Meier V. D."/>
        </authorList>
    </citation>
    <scope>NUCLEOTIDE SEQUENCE</scope>
    <source>
        <strain evidence="9">AVDCRST_MAG77</strain>
    </source>
</reference>
<dbReference type="GO" id="GO:0005615">
    <property type="term" value="C:extracellular space"/>
    <property type="evidence" value="ECO:0007669"/>
    <property type="project" value="TreeGrafter"/>
</dbReference>
<dbReference type="GO" id="GO:0006508">
    <property type="term" value="P:proteolysis"/>
    <property type="evidence" value="ECO:0007669"/>
    <property type="project" value="UniProtKB-KW"/>
</dbReference>
<dbReference type="PROSITE" id="PS51892">
    <property type="entry name" value="SUBTILASE"/>
    <property type="match status" value="1"/>
</dbReference>
<evidence type="ECO:0000256" key="1">
    <source>
        <dbReference type="ARBA" id="ARBA00011073"/>
    </source>
</evidence>
<feature type="active site" description="Charge relay system" evidence="5 6">
    <location>
        <position position="335"/>
    </location>
</feature>
<gene>
    <name evidence="9" type="ORF">AVDCRST_MAG77-4454</name>
</gene>
<evidence type="ECO:0000259" key="8">
    <source>
        <dbReference type="Pfam" id="PF00082"/>
    </source>
</evidence>
<keyword evidence="2 6" id="KW-0645">Protease</keyword>
<dbReference type="InterPro" id="IPR000209">
    <property type="entry name" value="Peptidase_S8/S53_dom"/>
</dbReference>
<dbReference type="AlphaFoldDB" id="A0A6J4JUG0"/>
<comment type="similarity">
    <text evidence="1 6 7">Belongs to the peptidase S8 family.</text>
</comment>
<evidence type="ECO:0000256" key="3">
    <source>
        <dbReference type="ARBA" id="ARBA00022801"/>
    </source>
</evidence>
<accession>A0A6J4JUG0</accession>
<dbReference type="InterPro" id="IPR022398">
    <property type="entry name" value="Peptidase_S8_His-AS"/>
</dbReference>
<organism evidence="9">
    <name type="scientific">uncultured Chloroflexota bacterium</name>
    <dbReference type="NCBI Taxonomy" id="166587"/>
    <lineage>
        <taxon>Bacteria</taxon>
        <taxon>Bacillati</taxon>
        <taxon>Chloroflexota</taxon>
        <taxon>environmental samples</taxon>
    </lineage>
</organism>
<protein>
    <recommendedName>
        <fullName evidence="8">Peptidase S8/S53 domain-containing protein</fullName>
    </recommendedName>
</protein>
<dbReference type="Pfam" id="PF00082">
    <property type="entry name" value="Peptidase_S8"/>
    <property type="match status" value="1"/>
</dbReference>
<name>A0A6J4JUG0_9CHLR</name>
<dbReference type="PANTHER" id="PTHR43806:SF11">
    <property type="entry name" value="CEREVISIN-RELATED"/>
    <property type="match status" value="1"/>
</dbReference>
<dbReference type="SUPFAM" id="SSF52743">
    <property type="entry name" value="Subtilisin-like"/>
    <property type="match status" value="1"/>
</dbReference>
<dbReference type="PROSITE" id="PS00138">
    <property type="entry name" value="SUBTILASE_SER"/>
    <property type="match status" value="1"/>
</dbReference>
<feature type="domain" description="Peptidase S8/S53" evidence="8">
    <location>
        <begin position="285"/>
        <end position="561"/>
    </location>
</feature>
<sequence>MSSPAAPLVPSPSAIPSATAINGTVASPTAAAIPVRTSTAMPTTAPTGTSAETPVATVTAIQPLATPTATVAASGVHSPTAIASASASSSPVFVATATATAQSPVLASAQGAAPTQMVTSAAISSPRAVSSPTGTATAAAGARLAARSVGGRRMVPGRILVRLKEPSGVQSLLGGLGRASQESAVRSAAGASSAQTLLPNLRVQRLHVPEGREGEAIARLRARADVLFAEEEVWLTHQATTAALPAASLAAPVTPNDPLYGGTSQWAPATIRLSDAWGITTGASSVKIGIVDTGIDGSHPEFSGRISDAARCINVTMISPCVSVTPAQMTDGNGHGTHVSGIAGATGNNGAGVAGVAWGTPLVVAGVFQQDSLGWFASSGDVAAGITWAVGRGAKVVNLSLGGPSNSATINASIDAAYNSGVLVVTAAGNCGAGGGSCGSLNEVEYPSAYALATTSQRVLPVASTDQSNARSSFSTQASYVTLGVSAPGTQIRSTYPLALAGGSGYASHSGTSMAAPHVAGLAALAYSINPNLTVDQVIALLKANVVDLGSAGADQSFGAGRIDALLAVTAAQATMATATPTRTATATLTATLTTTPGAAASATATAIPSATATATATPMPTATATATHTHLHVDSASFGDIHPCPHGNPGASCCSRSVIWWRRRQ</sequence>
<dbReference type="GO" id="GO:0004252">
    <property type="term" value="F:serine-type endopeptidase activity"/>
    <property type="evidence" value="ECO:0007669"/>
    <property type="project" value="UniProtKB-UniRule"/>
</dbReference>
<proteinExistence type="inferred from homology"/>
<dbReference type="InterPro" id="IPR023827">
    <property type="entry name" value="Peptidase_S8_Asp-AS"/>
</dbReference>